<keyword evidence="1" id="KW-0472">Membrane</keyword>
<dbReference type="EMBL" id="VJZE01000001">
    <property type="protein sequence ID" value="MPY38475.1"/>
    <property type="molecule type" value="Genomic_DNA"/>
</dbReference>
<keyword evidence="3" id="KW-1185">Reference proteome</keyword>
<proteinExistence type="predicted"/>
<name>A0A5N8VX39_9ACTN</name>
<keyword evidence="1" id="KW-0812">Transmembrane</keyword>
<evidence type="ECO:0000313" key="2">
    <source>
        <dbReference type="EMBL" id="MPY38475.1"/>
    </source>
</evidence>
<dbReference type="AlphaFoldDB" id="A0A5N8VX39"/>
<organism evidence="2 3">
    <name type="scientific">Streptomyces phyllanthi</name>
    <dbReference type="NCBI Taxonomy" id="1803180"/>
    <lineage>
        <taxon>Bacteria</taxon>
        <taxon>Bacillati</taxon>
        <taxon>Actinomycetota</taxon>
        <taxon>Actinomycetes</taxon>
        <taxon>Kitasatosporales</taxon>
        <taxon>Streptomycetaceae</taxon>
        <taxon>Streptomyces</taxon>
    </lineage>
</organism>
<protein>
    <submittedName>
        <fullName evidence="2">Uncharacterized protein</fullName>
    </submittedName>
</protein>
<feature type="transmembrane region" description="Helical" evidence="1">
    <location>
        <begin position="112"/>
        <end position="130"/>
    </location>
</feature>
<dbReference type="RefSeq" id="WP_152779147.1">
    <property type="nucleotide sequence ID" value="NZ_BAABEQ010000029.1"/>
</dbReference>
<evidence type="ECO:0000313" key="3">
    <source>
        <dbReference type="Proteomes" id="UP000326979"/>
    </source>
</evidence>
<comment type="caution">
    <text evidence="2">The sequence shown here is derived from an EMBL/GenBank/DDBJ whole genome shotgun (WGS) entry which is preliminary data.</text>
</comment>
<gene>
    <name evidence="2" type="ORF">FNH04_00380</name>
</gene>
<sequence length="163" mass="17825">MSSRTVGPYPTQHYVHLASIESSFLRNEVRKTFHAYPIDIRRPERGYRVEALECGTCGQPLAFTVLSIPSAKRARMRWAGLALLGMATVFLGFARLAESDQVVHAGGPDLSAVWGLAGMGGILLFFYALMKLAGEDGVRGPGWFFGYGKHGLRWPPRGGREGA</sequence>
<reference evidence="2 3" key="1">
    <citation type="submission" date="2019-07" db="EMBL/GenBank/DDBJ databases">
        <title>New species of Amycolatopsis and Streptomyces.</title>
        <authorList>
            <person name="Duangmal K."/>
            <person name="Teo W.F.A."/>
            <person name="Lipun K."/>
        </authorList>
    </citation>
    <scope>NUCLEOTIDE SEQUENCE [LARGE SCALE GENOMIC DNA]</scope>
    <source>
        <strain evidence="2 3">TISTR 2346</strain>
    </source>
</reference>
<keyword evidence="1" id="KW-1133">Transmembrane helix</keyword>
<dbReference type="OrthoDB" id="3480225at2"/>
<dbReference type="Proteomes" id="UP000326979">
    <property type="component" value="Unassembled WGS sequence"/>
</dbReference>
<accession>A0A5N8VX39</accession>
<evidence type="ECO:0000256" key="1">
    <source>
        <dbReference type="SAM" id="Phobius"/>
    </source>
</evidence>
<feature type="transmembrane region" description="Helical" evidence="1">
    <location>
        <begin position="78"/>
        <end position="97"/>
    </location>
</feature>